<gene>
    <name evidence="1" type="ORF">PCOAH_00010990</name>
</gene>
<dbReference type="VEuPathDB" id="PlasmoDB:PCOAH_00010990"/>
<dbReference type="OrthoDB" id="391560at2759"/>
<dbReference type="GeneID" id="30907825"/>
<keyword evidence="2" id="KW-1185">Reference proteome</keyword>
<organism evidence="1 2">
    <name type="scientific">Plasmodium coatneyi</name>
    <dbReference type="NCBI Taxonomy" id="208452"/>
    <lineage>
        <taxon>Eukaryota</taxon>
        <taxon>Sar</taxon>
        <taxon>Alveolata</taxon>
        <taxon>Apicomplexa</taxon>
        <taxon>Aconoidasida</taxon>
        <taxon>Haemosporida</taxon>
        <taxon>Plasmodiidae</taxon>
        <taxon>Plasmodium</taxon>
    </lineage>
</organism>
<name>A0A1B1DVS0_9APIC</name>
<dbReference type="AlphaFoldDB" id="A0A1B1DVS0"/>
<evidence type="ECO:0000313" key="1">
    <source>
        <dbReference type="EMBL" id="ANQ06901.1"/>
    </source>
</evidence>
<accession>A0A1B1DVS0</accession>
<proteinExistence type="predicted"/>
<dbReference type="KEGG" id="pcot:PCOAH_00010990"/>
<dbReference type="EMBL" id="CP016243">
    <property type="protein sequence ID" value="ANQ06901.1"/>
    <property type="molecule type" value="Genomic_DNA"/>
</dbReference>
<protein>
    <submittedName>
        <fullName evidence="1">Uncharacterized protein</fullName>
    </submittedName>
</protein>
<dbReference type="RefSeq" id="XP_019913596.1">
    <property type="nucleotide sequence ID" value="XM_020057908.1"/>
</dbReference>
<dbReference type="Proteomes" id="UP000092716">
    <property type="component" value="Chromosome 5"/>
</dbReference>
<evidence type="ECO:0000313" key="2">
    <source>
        <dbReference type="Proteomes" id="UP000092716"/>
    </source>
</evidence>
<reference evidence="2" key="1">
    <citation type="submission" date="2016-06" db="EMBL/GenBank/DDBJ databases">
        <title>First high quality genome sequence of Plasmodium coatneyi using continuous long reads from single molecule, real-time sequencing.</title>
        <authorList>
            <person name="Chien J.-T."/>
            <person name="Pakala S.B."/>
            <person name="Geraldo J.A."/>
            <person name="Lapp S.A."/>
            <person name="Barnwell J.W."/>
            <person name="Kissinger J.C."/>
            <person name="Galinski M.R."/>
            <person name="Humphrey J.C."/>
        </authorList>
    </citation>
    <scope>NUCLEOTIDE SEQUENCE [LARGE SCALE GENOMIC DNA]</scope>
    <source>
        <strain evidence="2">Hackeri</strain>
    </source>
</reference>
<sequence length="471" mass="55054">MKRIAIIRGVFPPPQRRWHDVRAIRRRQYYFSSMKDINGLKSAILNYADSVEELPQRRKEHEAKVKAIFEEHLGGYPREDEMVNLCMESCEKDILNGDVSNIERYVQDRHASGNNINVAKGKEEQFLRRTKFLKILTTCGIRVSPKVLLYYVLEAVTQLGTHLEQHKGNIIKHDAVTKRENYFRINSYYYDKERVDVPFMSLYKSLSNLLYSVSENRIECAEAYEHVKDQIVQNYMNIEDVVRKAPAFLNISVFFFLINCHIYLGKSIKMRNLCIDVLNPYVSAISDDEMNISSDDTFYLILALRLYFSSFSYNSDVLNQLSIYNKQFVSSILSLPNYSDGVHTDQNEKYVYITEFLNRQDKSVELKKVYIPPFSYSLTSLKNQTVYILDSPQQYYANEAATLRSCVFWRYYLASKDGFTLLRLCQKEDYADLFTESKRDEVLQASISKHYLYDCDQLVRPPGKKLTEGKG</sequence>